<evidence type="ECO:0000259" key="5">
    <source>
        <dbReference type="Pfam" id="PF14833"/>
    </source>
</evidence>
<dbReference type="Gene3D" id="1.10.1040.10">
    <property type="entry name" value="N-(1-d-carboxylethyl)-l-norvaline Dehydrogenase, domain 2"/>
    <property type="match status" value="1"/>
</dbReference>
<evidence type="ECO:0000256" key="3">
    <source>
        <dbReference type="ARBA" id="ARBA00023027"/>
    </source>
</evidence>
<feature type="domain" description="3-hydroxyisobutyrate dehydrogenase-like NAD-binding" evidence="5">
    <location>
        <begin position="159"/>
        <end position="280"/>
    </location>
</feature>
<dbReference type="InterPro" id="IPR036291">
    <property type="entry name" value="NAD(P)-bd_dom_sf"/>
</dbReference>
<dbReference type="InterPro" id="IPR013328">
    <property type="entry name" value="6PGD_dom2"/>
</dbReference>
<organism evidence="6 7">
    <name type="scientific">Paractinoplanes ovalisporus</name>
    <dbReference type="NCBI Taxonomy" id="2810368"/>
    <lineage>
        <taxon>Bacteria</taxon>
        <taxon>Bacillati</taxon>
        <taxon>Actinomycetota</taxon>
        <taxon>Actinomycetes</taxon>
        <taxon>Micromonosporales</taxon>
        <taxon>Micromonosporaceae</taxon>
        <taxon>Paractinoplanes</taxon>
    </lineage>
</organism>
<dbReference type="PANTHER" id="PTHR22981">
    <property type="entry name" value="3-HYDROXYISOBUTYRATE DEHYDROGENASE-RELATED"/>
    <property type="match status" value="1"/>
</dbReference>
<dbReference type="RefSeq" id="WP_203374723.1">
    <property type="nucleotide sequence ID" value="NZ_JAENHP010000001.1"/>
</dbReference>
<dbReference type="PANTHER" id="PTHR22981:SF7">
    <property type="entry name" value="3-HYDROXYISOBUTYRATE DEHYDROGENASE, MITOCHONDRIAL"/>
    <property type="match status" value="1"/>
</dbReference>
<keyword evidence="7" id="KW-1185">Reference proteome</keyword>
<feature type="domain" description="6-phosphogluconate dehydrogenase NADP-binding" evidence="4">
    <location>
        <begin position="4"/>
        <end position="152"/>
    </location>
</feature>
<dbReference type="InterPro" id="IPR002204">
    <property type="entry name" value="3-OH-isobutyrate_DH-rel_CS"/>
</dbReference>
<evidence type="ECO:0000313" key="7">
    <source>
        <dbReference type="Proteomes" id="UP000632138"/>
    </source>
</evidence>
<keyword evidence="2" id="KW-0560">Oxidoreductase</keyword>
<sequence length="283" mass="29192">MTAVAFVGLGNMGGPMSARLVAAGHAVRGFDLSPDARQALDDTGGTSAPDLAGAVRDAEIVILMLPNSDIVEATVDDLDVPPGTLVVDMSSSEPLRTRALAEAVADRGITLVDAPVSGGVARARTGKLTIMTGGSPEALARVEPVLACLGTTTRAGEVGSGHAVKALNNLMSAAHLLVTSEAMLAGERFGLDPATMLSIFNSSSGRSGSTENKWPNFILPETYDSGFGLRLMLKDMRIATGLAASVGTPDPLGEAAVSFWERAADALDPGADHTEIVNWLRKD</sequence>
<dbReference type="Pfam" id="PF14833">
    <property type="entry name" value="NAD_binding_11"/>
    <property type="match status" value="1"/>
</dbReference>
<dbReference type="PROSITE" id="PS00895">
    <property type="entry name" value="3_HYDROXYISOBUT_DH"/>
    <property type="match status" value="1"/>
</dbReference>
<dbReference type="SUPFAM" id="SSF51735">
    <property type="entry name" value="NAD(P)-binding Rossmann-fold domains"/>
    <property type="match status" value="1"/>
</dbReference>
<evidence type="ECO:0000259" key="4">
    <source>
        <dbReference type="Pfam" id="PF03446"/>
    </source>
</evidence>
<keyword evidence="3" id="KW-0520">NAD</keyword>
<dbReference type="Proteomes" id="UP000632138">
    <property type="component" value="Unassembled WGS sequence"/>
</dbReference>
<dbReference type="EMBL" id="JAENHP010000001">
    <property type="protein sequence ID" value="MBM2614871.1"/>
    <property type="molecule type" value="Genomic_DNA"/>
</dbReference>
<dbReference type="Gene3D" id="3.40.50.720">
    <property type="entry name" value="NAD(P)-binding Rossmann-like Domain"/>
    <property type="match status" value="1"/>
</dbReference>
<dbReference type="InterPro" id="IPR008927">
    <property type="entry name" value="6-PGluconate_DH-like_C_sf"/>
</dbReference>
<evidence type="ECO:0000313" key="6">
    <source>
        <dbReference type="EMBL" id="MBM2614871.1"/>
    </source>
</evidence>
<reference evidence="6 7" key="1">
    <citation type="submission" date="2021-01" db="EMBL/GenBank/DDBJ databases">
        <title>Actinoplanes sp. nov. LDG1-06 isolated from lichen.</title>
        <authorList>
            <person name="Saeng-In P."/>
            <person name="Phongsopitanun W."/>
            <person name="Kanchanasin P."/>
            <person name="Yuki M."/>
            <person name="Kudo T."/>
            <person name="Ohkuma M."/>
            <person name="Tanasupawat S."/>
        </authorList>
    </citation>
    <scope>NUCLEOTIDE SEQUENCE [LARGE SCALE GENOMIC DNA]</scope>
    <source>
        <strain evidence="6 7">LDG1-06</strain>
    </source>
</reference>
<dbReference type="InterPro" id="IPR006115">
    <property type="entry name" value="6PGDH_NADP-bd"/>
</dbReference>
<dbReference type="InterPro" id="IPR029154">
    <property type="entry name" value="HIBADH-like_NADP-bd"/>
</dbReference>
<dbReference type="InterPro" id="IPR015815">
    <property type="entry name" value="HIBADH-related"/>
</dbReference>
<accession>A0ABS2A6L4</accession>
<gene>
    <name evidence="6" type="ORF">JIG36_04780</name>
</gene>
<dbReference type="SUPFAM" id="SSF48179">
    <property type="entry name" value="6-phosphogluconate dehydrogenase C-terminal domain-like"/>
    <property type="match status" value="1"/>
</dbReference>
<comment type="similarity">
    <text evidence="1">Belongs to the HIBADH-related family.</text>
</comment>
<proteinExistence type="inferred from homology"/>
<evidence type="ECO:0000256" key="2">
    <source>
        <dbReference type="ARBA" id="ARBA00023002"/>
    </source>
</evidence>
<protein>
    <submittedName>
        <fullName evidence="6">NAD(P)-dependent oxidoreductase</fullName>
    </submittedName>
</protein>
<name>A0ABS2A6L4_9ACTN</name>
<evidence type="ECO:0000256" key="1">
    <source>
        <dbReference type="ARBA" id="ARBA00009080"/>
    </source>
</evidence>
<comment type="caution">
    <text evidence="6">The sequence shown here is derived from an EMBL/GenBank/DDBJ whole genome shotgun (WGS) entry which is preliminary data.</text>
</comment>
<dbReference type="PIRSF" id="PIRSF000103">
    <property type="entry name" value="HIBADH"/>
    <property type="match status" value="1"/>
</dbReference>
<dbReference type="Pfam" id="PF03446">
    <property type="entry name" value="NAD_binding_2"/>
    <property type="match status" value="1"/>
</dbReference>